<proteinExistence type="predicted"/>
<dbReference type="Proteomes" id="UP000023152">
    <property type="component" value="Unassembled WGS sequence"/>
</dbReference>
<feature type="non-terminal residue" evidence="2">
    <location>
        <position position="128"/>
    </location>
</feature>
<gene>
    <name evidence="2" type="ORF">RFI_17105</name>
</gene>
<evidence type="ECO:0000256" key="1">
    <source>
        <dbReference type="SAM" id="MobiDB-lite"/>
    </source>
</evidence>
<sequence length="128" mass="15198">MTSLALFRRTLGIVTYNGRRWFSKIREEDKSLPKYTGLMPLEGKSVIEKLIEIKEKKSKKTQYEESNVYQHYQEMREKNESSQGHDDSKRQKKSSDYFRVKKTTFQSKEGVGCITKWHSPKSKPFIKR</sequence>
<feature type="compositionally biased region" description="Basic and acidic residues" evidence="1">
    <location>
        <begin position="73"/>
        <end position="99"/>
    </location>
</feature>
<protein>
    <submittedName>
        <fullName evidence="2">Uncharacterized protein</fullName>
    </submittedName>
</protein>
<comment type="caution">
    <text evidence="2">The sequence shown here is derived from an EMBL/GenBank/DDBJ whole genome shotgun (WGS) entry which is preliminary data.</text>
</comment>
<feature type="region of interest" description="Disordered" evidence="1">
    <location>
        <begin position="57"/>
        <end position="100"/>
    </location>
</feature>
<name>X6N2I1_RETFI</name>
<evidence type="ECO:0000313" key="3">
    <source>
        <dbReference type="Proteomes" id="UP000023152"/>
    </source>
</evidence>
<organism evidence="2 3">
    <name type="scientific">Reticulomyxa filosa</name>
    <dbReference type="NCBI Taxonomy" id="46433"/>
    <lineage>
        <taxon>Eukaryota</taxon>
        <taxon>Sar</taxon>
        <taxon>Rhizaria</taxon>
        <taxon>Retaria</taxon>
        <taxon>Foraminifera</taxon>
        <taxon>Monothalamids</taxon>
        <taxon>Reticulomyxidae</taxon>
        <taxon>Reticulomyxa</taxon>
    </lineage>
</organism>
<reference evidence="2 3" key="1">
    <citation type="journal article" date="2013" name="Curr. Biol.">
        <title>The Genome of the Foraminiferan Reticulomyxa filosa.</title>
        <authorList>
            <person name="Glockner G."/>
            <person name="Hulsmann N."/>
            <person name="Schleicher M."/>
            <person name="Noegel A.A."/>
            <person name="Eichinger L."/>
            <person name="Gallinger C."/>
            <person name="Pawlowski J."/>
            <person name="Sierra R."/>
            <person name="Euteneuer U."/>
            <person name="Pillet L."/>
            <person name="Moustafa A."/>
            <person name="Platzer M."/>
            <person name="Groth M."/>
            <person name="Szafranski K."/>
            <person name="Schliwa M."/>
        </authorList>
    </citation>
    <scope>NUCLEOTIDE SEQUENCE [LARGE SCALE GENOMIC DNA]</scope>
</reference>
<accession>X6N2I1</accession>
<keyword evidence="3" id="KW-1185">Reference proteome</keyword>
<evidence type="ECO:0000313" key="2">
    <source>
        <dbReference type="EMBL" id="ETO20113.1"/>
    </source>
</evidence>
<dbReference type="AlphaFoldDB" id="X6N2I1"/>
<dbReference type="EMBL" id="ASPP01012921">
    <property type="protein sequence ID" value="ETO20113.1"/>
    <property type="molecule type" value="Genomic_DNA"/>
</dbReference>